<dbReference type="AlphaFoldDB" id="A0A8T1BWF9"/>
<organism evidence="2 3">
    <name type="scientific">Phytophthora cactorum</name>
    <dbReference type="NCBI Taxonomy" id="29920"/>
    <lineage>
        <taxon>Eukaryota</taxon>
        <taxon>Sar</taxon>
        <taxon>Stramenopiles</taxon>
        <taxon>Oomycota</taxon>
        <taxon>Peronosporomycetes</taxon>
        <taxon>Peronosporales</taxon>
        <taxon>Peronosporaceae</taxon>
        <taxon>Phytophthora</taxon>
    </lineage>
</organism>
<proteinExistence type="predicted"/>
<protein>
    <submittedName>
        <fullName evidence="2">Uncharacterized protein</fullName>
    </submittedName>
</protein>
<evidence type="ECO:0000256" key="1">
    <source>
        <dbReference type="SAM" id="MobiDB-lite"/>
    </source>
</evidence>
<feature type="region of interest" description="Disordered" evidence="1">
    <location>
        <begin position="19"/>
        <end position="56"/>
    </location>
</feature>
<gene>
    <name evidence="2" type="ORF">PC115_g13761</name>
</gene>
<accession>A0A8T1BWF9</accession>
<dbReference type="EMBL" id="RCMI01000500">
    <property type="protein sequence ID" value="KAG2907830.1"/>
    <property type="molecule type" value="Genomic_DNA"/>
</dbReference>
<evidence type="ECO:0000313" key="2">
    <source>
        <dbReference type="EMBL" id="KAG2907830.1"/>
    </source>
</evidence>
<name>A0A8T1BWF9_9STRA</name>
<evidence type="ECO:0000313" key="3">
    <source>
        <dbReference type="Proteomes" id="UP000774804"/>
    </source>
</evidence>
<comment type="caution">
    <text evidence="2">The sequence shown here is derived from an EMBL/GenBank/DDBJ whole genome shotgun (WGS) entry which is preliminary data.</text>
</comment>
<dbReference type="Proteomes" id="UP000774804">
    <property type="component" value="Unassembled WGS sequence"/>
</dbReference>
<reference evidence="2" key="1">
    <citation type="submission" date="2018-10" db="EMBL/GenBank/DDBJ databases">
        <title>Effector identification in a new, highly contiguous assembly of the strawberry crown rot pathogen Phytophthora cactorum.</title>
        <authorList>
            <person name="Armitage A.D."/>
            <person name="Nellist C.F."/>
            <person name="Bates H."/>
            <person name="Vickerstaff R.J."/>
            <person name="Harrison R.J."/>
        </authorList>
    </citation>
    <scope>NUCLEOTIDE SEQUENCE</scope>
    <source>
        <strain evidence="2">4032</strain>
    </source>
</reference>
<sequence length="56" mass="6255">MPCDWRPQAPSIDRACAEAQVGEDLPGPSSRYLPNDGIDRVDYDESLLPENSRSTY</sequence>